<evidence type="ECO:0000313" key="2">
    <source>
        <dbReference type="EMBL" id="KAF4720980.1"/>
    </source>
</evidence>
<keyword evidence="1" id="KW-0175">Coiled coil</keyword>
<feature type="non-terminal residue" evidence="2">
    <location>
        <position position="339"/>
    </location>
</feature>
<accession>A0A7J6RMJ9</accession>
<reference evidence="2 3" key="1">
    <citation type="submission" date="2020-04" db="EMBL/GenBank/DDBJ databases">
        <title>Perkinsus olseni comparative genomics.</title>
        <authorList>
            <person name="Bogema D.R."/>
        </authorList>
    </citation>
    <scope>NUCLEOTIDE SEQUENCE [LARGE SCALE GENOMIC DNA]</scope>
    <source>
        <strain evidence="2 3">ATCC PRA-207</strain>
    </source>
</reference>
<dbReference type="EMBL" id="JABANO010025008">
    <property type="protein sequence ID" value="KAF4720980.1"/>
    <property type="molecule type" value="Genomic_DNA"/>
</dbReference>
<protein>
    <submittedName>
        <fullName evidence="2">Uncharacterized protein</fullName>
    </submittedName>
</protein>
<feature type="coiled-coil region" evidence="1">
    <location>
        <begin position="72"/>
        <end position="99"/>
    </location>
</feature>
<dbReference type="AlphaFoldDB" id="A0A7J6RMJ9"/>
<organism evidence="2 3">
    <name type="scientific">Perkinsus olseni</name>
    <name type="common">Perkinsus atlanticus</name>
    <dbReference type="NCBI Taxonomy" id="32597"/>
    <lineage>
        <taxon>Eukaryota</taxon>
        <taxon>Sar</taxon>
        <taxon>Alveolata</taxon>
        <taxon>Perkinsozoa</taxon>
        <taxon>Perkinsea</taxon>
        <taxon>Perkinsida</taxon>
        <taxon>Perkinsidae</taxon>
        <taxon>Perkinsus</taxon>
    </lineage>
</organism>
<sequence length="339" mass="38332">TYRLKDVDVTEVHHTVTVPQTLEYIKKEAAREEKEAKDHLDGLMEGGKLETRLEEAKASRKRKLEQDATAAIINKKRNRSDLETSIATAEANLEAMRKRRVSLDSVLEWRKQRVATILEASKELKQGPSEKDLAQTTVVPATEGEDRTKDAISLSAVDITDKLQSMILSAGCPLNHDITCWWDKGSEEGRSVRGYMDSLLKDALLDVSTEPELWAYTKSFDRLVNWTSIVAEDNAAHLQTLPIMLAVFSLQHAAHHPLCYQQPVVFQRGHCANIMYKMAIQKLLVAHLEWVAEEILNDARDKAGLKWPSIHQTPTVWVEGLPEGTPWVDCERVELARHL</sequence>
<gene>
    <name evidence="2" type="ORF">FOZ63_006131</name>
</gene>
<evidence type="ECO:0000313" key="3">
    <source>
        <dbReference type="Proteomes" id="UP000553632"/>
    </source>
</evidence>
<name>A0A7J6RMJ9_PEROL</name>
<comment type="caution">
    <text evidence="2">The sequence shown here is derived from an EMBL/GenBank/DDBJ whole genome shotgun (WGS) entry which is preliminary data.</text>
</comment>
<feature type="non-terminal residue" evidence="2">
    <location>
        <position position="1"/>
    </location>
</feature>
<proteinExistence type="predicted"/>
<keyword evidence="3" id="KW-1185">Reference proteome</keyword>
<evidence type="ECO:0000256" key="1">
    <source>
        <dbReference type="SAM" id="Coils"/>
    </source>
</evidence>
<dbReference type="Proteomes" id="UP000553632">
    <property type="component" value="Unassembled WGS sequence"/>
</dbReference>